<dbReference type="EMBL" id="AE009439">
    <property type="protein sequence ID" value="AAM02498.1"/>
    <property type="molecule type" value="Genomic_DNA"/>
</dbReference>
<evidence type="ECO:0000259" key="4">
    <source>
        <dbReference type="Pfam" id="PF01909"/>
    </source>
</evidence>
<dbReference type="EC" id="2.7.7.108" evidence="1"/>
<evidence type="ECO:0000313" key="6">
    <source>
        <dbReference type="Proteomes" id="UP000001826"/>
    </source>
</evidence>
<dbReference type="GO" id="GO:0070733">
    <property type="term" value="F:AMPylase activity"/>
    <property type="evidence" value="ECO:0007669"/>
    <property type="project" value="UniProtKB-EC"/>
</dbReference>
<dbReference type="InterPro" id="IPR043519">
    <property type="entry name" value="NT_sf"/>
</dbReference>
<proteinExistence type="predicted"/>
<dbReference type="AlphaFoldDB" id="Q8TVV3"/>
<keyword evidence="6" id="KW-1185">Reference proteome</keyword>
<dbReference type="Pfam" id="PF01909">
    <property type="entry name" value="NTP_transf_2"/>
    <property type="match status" value="1"/>
</dbReference>
<dbReference type="SUPFAM" id="SSF81301">
    <property type="entry name" value="Nucleotidyltransferase"/>
    <property type="match status" value="1"/>
</dbReference>
<dbReference type="KEGG" id="mka:MK1285"/>
<evidence type="ECO:0000256" key="3">
    <source>
        <dbReference type="ARBA" id="ARBA00048696"/>
    </source>
</evidence>
<dbReference type="Gene3D" id="3.30.460.10">
    <property type="entry name" value="Beta Polymerase, domain 2"/>
    <property type="match status" value="1"/>
</dbReference>
<dbReference type="CDD" id="cd05403">
    <property type="entry name" value="NT_KNTase_like"/>
    <property type="match status" value="1"/>
</dbReference>
<accession>Q8TVV3</accession>
<evidence type="ECO:0000313" key="5">
    <source>
        <dbReference type="EMBL" id="AAM02498.1"/>
    </source>
</evidence>
<dbReference type="Proteomes" id="UP000001826">
    <property type="component" value="Chromosome"/>
</dbReference>
<gene>
    <name evidence="5" type="ordered locus">MK1285</name>
</gene>
<dbReference type="EnsemblBacteria" id="AAM02498">
    <property type="protein sequence ID" value="AAM02498"/>
    <property type="gene ID" value="MK1285"/>
</dbReference>
<comment type="catalytic activity">
    <reaction evidence="3">
        <text>L-tyrosyl-[protein] + ATP = O-(5'-adenylyl)-L-tyrosyl-[protein] + diphosphate</text>
        <dbReference type="Rhea" id="RHEA:54288"/>
        <dbReference type="Rhea" id="RHEA-COMP:10136"/>
        <dbReference type="Rhea" id="RHEA-COMP:13846"/>
        <dbReference type="ChEBI" id="CHEBI:30616"/>
        <dbReference type="ChEBI" id="CHEBI:33019"/>
        <dbReference type="ChEBI" id="CHEBI:46858"/>
        <dbReference type="ChEBI" id="CHEBI:83624"/>
        <dbReference type="EC" id="2.7.7.108"/>
    </reaction>
</comment>
<sequence length="124" mass="15008">MSRGDVPDWYVKYLRRRYRLFLEYVRRWRYWVRRIAEVIRERVDPRAEVIVFGSVVKGRATGGSDVDVLVVTERARELRPHEVAGIVEEELDLPEDHPFEFHLTTPEGFETRWRRFLDEYERVG</sequence>
<dbReference type="STRING" id="190192.MK1285"/>
<protein>
    <recommendedName>
        <fullName evidence="1">protein adenylyltransferase</fullName>
        <ecNumber evidence="1">2.7.7.108</ecNumber>
    </recommendedName>
</protein>
<dbReference type="InParanoid" id="Q8TVV3"/>
<dbReference type="PANTHER" id="PTHR37030">
    <property type="entry name" value="NUCLEOTIDYLTRANSFERASE"/>
    <property type="match status" value="1"/>
</dbReference>
<evidence type="ECO:0000256" key="1">
    <source>
        <dbReference type="ARBA" id="ARBA00034531"/>
    </source>
</evidence>
<dbReference type="PANTHER" id="PTHR37030:SF3">
    <property type="entry name" value="POLYMERASE NUCLEOTIDYL TRANSFERASE DOMAIN-CONTAINING PROTEIN"/>
    <property type="match status" value="1"/>
</dbReference>
<organism evidence="5 6">
    <name type="scientific">Methanopyrus kandleri (strain AV19 / DSM 6324 / JCM 9639 / NBRC 100938)</name>
    <dbReference type="NCBI Taxonomy" id="190192"/>
    <lineage>
        <taxon>Archaea</taxon>
        <taxon>Methanobacteriati</taxon>
        <taxon>Methanobacteriota</taxon>
        <taxon>Methanomada group</taxon>
        <taxon>Methanopyri</taxon>
        <taxon>Methanopyrales</taxon>
        <taxon>Methanopyraceae</taxon>
        <taxon>Methanopyrus</taxon>
    </lineage>
</organism>
<dbReference type="GeneID" id="1477880"/>
<reference evidence="5 6" key="1">
    <citation type="journal article" date="2002" name="Proc. Natl. Acad. Sci. U.S.A.">
        <title>The complete genome of hyperthermophile Methanopyrus kandleri AV19 and monophyly of archaeal methanogens.</title>
        <authorList>
            <person name="Slesarev A.I."/>
            <person name="Mezhevaya K.V."/>
            <person name="Makarova K.S."/>
            <person name="Polushin N.N."/>
            <person name="Shcherbinina O.V."/>
            <person name="Shakhova V.V."/>
            <person name="Belova G.I."/>
            <person name="Aravind L."/>
            <person name="Natale D.A."/>
            <person name="Rogozin I.B."/>
            <person name="Tatusov R.L."/>
            <person name="Wolf Y.I."/>
            <person name="Stetter K.O."/>
            <person name="Malykh A.G."/>
            <person name="Koonin E.V."/>
            <person name="Kozyavkin S.A."/>
        </authorList>
    </citation>
    <scope>NUCLEOTIDE SEQUENCE [LARGE SCALE GENOMIC DNA]</scope>
    <source>
        <strain evidence="6">AV19 / DSM 6324 / JCM 9639 / NBRC 100938</strain>
    </source>
</reference>
<dbReference type="PaxDb" id="190192-MK1285"/>
<dbReference type="RefSeq" id="WP_011019653.1">
    <property type="nucleotide sequence ID" value="NC_003551.1"/>
</dbReference>
<dbReference type="HOGENOM" id="CLU_159724_0_0_2"/>
<feature type="domain" description="Polymerase nucleotidyl transferase" evidence="4">
    <location>
        <begin position="32"/>
        <end position="96"/>
    </location>
</feature>
<dbReference type="InterPro" id="IPR002934">
    <property type="entry name" value="Polymerase_NTP_transf_dom"/>
</dbReference>
<comment type="catalytic activity">
    <reaction evidence="2">
        <text>O-(5'-adenylyl)-L-tyrosyl-[protein] + ATP = O-[5'-(adenylyl-(5'-&gt;3')-adenylyl)]-L-tyrosyl-[protein] + diphosphate</text>
        <dbReference type="Rhea" id="RHEA:66528"/>
        <dbReference type="Rhea" id="RHEA-COMP:13846"/>
        <dbReference type="Rhea" id="RHEA-COMP:17046"/>
        <dbReference type="ChEBI" id="CHEBI:30616"/>
        <dbReference type="ChEBI" id="CHEBI:33019"/>
        <dbReference type="ChEBI" id="CHEBI:83624"/>
        <dbReference type="ChEBI" id="CHEBI:167160"/>
    </reaction>
</comment>
<evidence type="ECO:0000256" key="2">
    <source>
        <dbReference type="ARBA" id="ARBA00047518"/>
    </source>
</evidence>
<name>Q8TVV3_METKA</name>